<evidence type="ECO:0000313" key="2">
    <source>
        <dbReference type="Proteomes" id="UP000626109"/>
    </source>
</evidence>
<comment type="caution">
    <text evidence="1">The sequence shown here is derived from an EMBL/GenBank/DDBJ whole genome shotgun (WGS) entry which is preliminary data.</text>
</comment>
<name>A0A813K7W4_POLGL</name>
<reference evidence="1" key="1">
    <citation type="submission" date="2021-02" db="EMBL/GenBank/DDBJ databases">
        <authorList>
            <person name="Dougan E. K."/>
            <person name="Rhodes N."/>
            <person name="Thang M."/>
            <person name="Chan C."/>
        </authorList>
    </citation>
    <scope>NUCLEOTIDE SEQUENCE</scope>
</reference>
<dbReference type="EMBL" id="CAJNNW010029202">
    <property type="protein sequence ID" value="CAE8699438.1"/>
    <property type="molecule type" value="Genomic_DNA"/>
</dbReference>
<organism evidence="1 2">
    <name type="scientific">Polarella glacialis</name>
    <name type="common">Dinoflagellate</name>
    <dbReference type="NCBI Taxonomy" id="89957"/>
    <lineage>
        <taxon>Eukaryota</taxon>
        <taxon>Sar</taxon>
        <taxon>Alveolata</taxon>
        <taxon>Dinophyceae</taxon>
        <taxon>Suessiales</taxon>
        <taxon>Suessiaceae</taxon>
        <taxon>Polarella</taxon>
    </lineage>
</organism>
<proteinExistence type="predicted"/>
<sequence>ALKRCCTCLTAVLSEVCSEGGPGSGDGADRALLPLLVRALLALAKMKVLHQAVLDGLARAAPERLVSLDAARRVEALSALASLGVHRHAAGEHWAESLGAAALRQLGVPQLANLSWAAASLELESSKLPDALAGHVATLEFRGCSFCHLSKLAWGLAKMLPERPVQQQQQQEQ</sequence>
<accession>A0A813K7W4</accession>
<protein>
    <submittedName>
        <fullName evidence="1">Uncharacterized protein</fullName>
    </submittedName>
</protein>
<feature type="non-terminal residue" evidence="1">
    <location>
        <position position="173"/>
    </location>
</feature>
<feature type="non-terminal residue" evidence="1">
    <location>
        <position position="1"/>
    </location>
</feature>
<evidence type="ECO:0000313" key="1">
    <source>
        <dbReference type="EMBL" id="CAE8699438.1"/>
    </source>
</evidence>
<dbReference type="AlphaFoldDB" id="A0A813K7W4"/>
<gene>
    <name evidence="1" type="ORF">PGLA2088_LOCUS31165</name>
</gene>
<dbReference type="Proteomes" id="UP000626109">
    <property type="component" value="Unassembled WGS sequence"/>
</dbReference>